<comment type="caution">
    <text evidence="1">The sequence shown here is derived from an EMBL/GenBank/DDBJ whole genome shotgun (WGS) entry which is preliminary data.</text>
</comment>
<reference evidence="1" key="1">
    <citation type="submission" date="2019-08" db="EMBL/GenBank/DDBJ databases">
        <authorList>
            <person name="Kucharzyk K."/>
            <person name="Murdoch R.W."/>
            <person name="Higgins S."/>
            <person name="Loffler F."/>
        </authorList>
    </citation>
    <scope>NUCLEOTIDE SEQUENCE</scope>
</reference>
<proteinExistence type="predicted"/>
<organism evidence="1">
    <name type="scientific">bioreactor metagenome</name>
    <dbReference type="NCBI Taxonomy" id="1076179"/>
    <lineage>
        <taxon>unclassified sequences</taxon>
        <taxon>metagenomes</taxon>
        <taxon>ecological metagenomes</taxon>
    </lineage>
</organism>
<gene>
    <name evidence="1" type="ORF">SDC9_106460</name>
</gene>
<dbReference type="AlphaFoldDB" id="A0A645B2F2"/>
<name>A0A645B2F2_9ZZZZ</name>
<accession>A0A645B2F2</accession>
<evidence type="ECO:0000313" key="1">
    <source>
        <dbReference type="EMBL" id="MPM59615.1"/>
    </source>
</evidence>
<sequence>MYNLVTNLNIEIHDANTGNFLGYATFDLPQAEEKKLLNLINYGETPQTLTLLNTNITKTAKDYVPPELIKKYSRTGILRASFRDKDSGILMPIEIHLAFDVRGKGRQYANLYHFDSAEYSNIKVDAVKYHTNLN</sequence>
<protein>
    <submittedName>
        <fullName evidence="1">Uncharacterized protein</fullName>
    </submittedName>
</protein>
<dbReference type="EMBL" id="VSSQ01017376">
    <property type="protein sequence ID" value="MPM59615.1"/>
    <property type="molecule type" value="Genomic_DNA"/>
</dbReference>